<proteinExistence type="predicted"/>
<gene>
    <name evidence="1" type="ORF">FH972_026563</name>
</gene>
<protein>
    <submittedName>
        <fullName evidence="1">Uncharacterized protein</fullName>
    </submittedName>
</protein>
<dbReference type="Proteomes" id="UP000327013">
    <property type="component" value="Unassembled WGS sequence"/>
</dbReference>
<dbReference type="AlphaFoldDB" id="A0A5N6L5B4"/>
<reference evidence="1 2" key="1">
    <citation type="submission" date="2019-06" db="EMBL/GenBank/DDBJ databases">
        <title>A chromosomal-level reference genome of Carpinus fangiana (Coryloideae, Betulaceae).</title>
        <authorList>
            <person name="Yang X."/>
            <person name="Wang Z."/>
            <person name="Zhang L."/>
            <person name="Hao G."/>
            <person name="Liu J."/>
            <person name="Yang Y."/>
        </authorList>
    </citation>
    <scope>NUCLEOTIDE SEQUENCE [LARGE SCALE GENOMIC DNA]</scope>
    <source>
        <strain evidence="1">Cfa_2016G</strain>
        <tissue evidence="1">Leaf</tissue>
    </source>
</reference>
<evidence type="ECO:0000313" key="2">
    <source>
        <dbReference type="Proteomes" id="UP000327013"/>
    </source>
</evidence>
<organism evidence="1 2">
    <name type="scientific">Carpinus fangiana</name>
    <dbReference type="NCBI Taxonomy" id="176857"/>
    <lineage>
        <taxon>Eukaryota</taxon>
        <taxon>Viridiplantae</taxon>
        <taxon>Streptophyta</taxon>
        <taxon>Embryophyta</taxon>
        <taxon>Tracheophyta</taxon>
        <taxon>Spermatophyta</taxon>
        <taxon>Magnoliopsida</taxon>
        <taxon>eudicotyledons</taxon>
        <taxon>Gunneridae</taxon>
        <taxon>Pentapetalae</taxon>
        <taxon>rosids</taxon>
        <taxon>fabids</taxon>
        <taxon>Fagales</taxon>
        <taxon>Betulaceae</taxon>
        <taxon>Carpinus</taxon>
    </lineage>
</organism>
<comment type="caution">
    <text evidence="1">The sequence shown here is derived from an EMBL/GenBank/DDBJ whole genome shotgun (WGS) entry which is preliminary data.</text>
</comment>
<dbReference type="EMBL" id="VIBQ01000099">
    <property type="protein sequence ID" value="KAB8754775.1"/>
    <property type="molecule type" value="Genomic_DNA"/>
</dbReference>
<accession>A0A5N6L5B4</accession>
<keyword evidence="2" id="KW-1185">Reference proteome</keyword>
<evidence type="ECO:0000313" key="1">
    <source>
        <dbReference type="EMBL" id="KAB8754775.1"/>
    </source>
</evidence>
<sequence length="98" mass="10985">MAPLSTSRSGNSSPAGQRYAGACQTTTQYLTPYSKRTYSAASLCLRCPLDHFMVWRPTSEVVEISYRLLHHSVTLDFFLKEVGSDGFVVSLDLLQREH</sequence>
<name>A0A5N6L5B4_9ROSI</name>